<evidence type="ECO:0000313" key="5">
    <source>
        <dbReference type="EMBL" id="MBL1103062.1"/>
    </source>
</evidence>
<evidence type="ECO:0000256" key="1">
    <source>
        <dbReference type="ARBA" id="ARBA00007169"/>
    </source>
</evidence>
<dbReference type="InterPro" id="IPR029058">
    <property type="entry name" value="AB_hydrolase_fold"/>
</dbReference>
<dbReference type="RefSeq" id="WP_201813539.1">
    <property type="nucleotide sequence ID" value="NZ_JAERRH010000001.1"/>
</dbReference>
<feature type="compositionally biased region" description="Basic and acidic residues" evidence="3">
    <location>
        <begin position="253"/>
        <end position="265"/>
    </location>
</feature>
<dbReference type="SMART" id="SM00824">
    <property type="entry name" value="PKS_TE"/>
    <property type="match status" value="1"/>
</dbReference>
<evidence type="ECO:0000313" key="6">
    <source>
        <dbReference type="Proteomes" id="UP000621386"/>
    </source>
</evidence>
<gene>
    <name evidence="5" type="ORF">JK361_00275</name>
</gene>
<dbReference type="Pfam" id="PF00975">
    <property type="entry name" value="Thioesterase"/>
    <property type="match status" value="1"/>
</dbReference>
<name>A0ABS1NSI0_9ACTN</name>
<feature type="region of interest" description="Disordered" evidence="3">
    <location>
        <begin position="251"/>
        <end position="272"/>
    </location>
</feature>
<dbReference type="PANTHER" id="PTHR11487:SF0">
    <property type="entry name" value="S-ACYL FATTY ACID SYNTHASE THIOESTERASE, MEDIUM CHAIN"/>
    <property type="match status" value="1"/>
</dbReference>
<accession>A0ABS1NSI0</accession>
<dbReference type="InterPro" id="IPR012223">
    <property type="entry name" value="TEII"/>
</dbReference>
<proteinExistence type="inferred from homology"/>
<dbReference type="Proteomes" id="UP000621386">
    <property type="component" value="Unassembled WGS sequence"/>
</dbReference>
<evidence type="ECO:0000256" key="2">
    <source>
        <dbReference type="ARBA" id="ARBA00022801"/>
    </source>
</evidence>
<reference evidence="5 6" key="1">
    <citation type="submission" date="2021-01" db="EMBL/GenBank/DDBJ databases">
        <title>WGS of actinomycetes isolated from Thailand.</title>
        <authorList>
            <person name="Thawai C."/>
        </authorList>
    </citation>
    <scope>NUCLEOTIDE SEQUENCE [LARGE SCALE GENOMIC DNA]</scope>
    <source>
        <strain evidence="5 6">CH5-8</strain>
    </source>
</reference>
<dbReference type="EMBL" id="JAERRH010000001">
    <property type="protein sequence ID" value="MBL1103062.1"/>
    <property type="molecule type" value="Genomic_DNA"/>
</dbReference>
<dbReference type="InterPro" id="IPR020802">
    <property type="entry name" value="TesA-like"/>
</dbReference>
<comment type="similarity">
    <text evidence="1">Belongs to the thioesterase family.</text>
</comment>
<comment type="caution">
    <text evidence="5">The sequence shown here is derived from an EMBL/GenBank/DDBJ whole genome shotgun (WGS) entry which is preliminary data.</text>
</comment>
<dbReference type="Gene3D" id="3.40.50.1820">
    <property type="entry name" value="alpha/beta hydrolase"/>
    <property type="match status" value="1"/>
</dbReference>
<evidence type="ECO:0000256" key="3">
    <source>
        <dbReference type="SAM" id="MobiDB-lite"/>
    </source>
</evidence>
<sequence>MAVEYTDGDSWFRVYREAPEGVRLFCFPHAGGAASYFFPWSRSLPADIEVLAVQYPGRQDRRSEPCIRAVPELADRIHAAIRPRLAQPFAFFGHSMGAVLAFEVASRIARDEGVAPAHLFVSGRRAPSRVRHEELHRAGTAALVAEVRALGGTDPRVLADKDLLDLVLPTIRADYTAIETYRFDSAPPLSCDVTAMVGDSDPKASIDDTAAWSQHTLGRFDLRIFPGDHFYLDECRAGVLDVIASALSGARQEAGRGRPRGEARPRATSTGG</sequence>
<keyword evidence="2" id="KW-0378">Hydrolase</keyword>
<evidence type="ECO:0000259" key="4">
    <source>
        <dbReference type="SMART" id="SM00824"/>
    </source>
</evidence>
<keyword evidence="6" id="KW-1185">Reference proteome</keyword>
<feature type="domain" description="Thioesterase TesA-like" evidence="4">
    <location>
        <begin position="25"/>
        <end position="243"/>
    </location>
</feature>
<organism evidence="5 6">
    <name type="scientific">Streptomyces musisoli</name>
    <dbReference type="NCBI Taxonomy" id="2802280"/>
    <lineage>
        <taxon>Bacteria</taxon>
        <taxon>Bacillati</taxon>
        <taxon>Actinomycetota</taxon>
        <taxon>Actinomycetes</taxon>
        <taxon>Kitasatosporales</taxon>
        <taxon>Streptomycetaceae</taxon>
        <taxon>Streptomyces</taxon>
    </lineage>
</organism>
<protein>
    <submittedName>
        <fullName evidence="5">Thioesterase</fullName>
    </submittedName>
</protein>
<dbReference type="PANTHER" id="PTHR11487">
    <property type="entry name" value="THIOESTERASE"/>
    <property type="match status" value="1"/>
</dbReference>
<dbReference type="InterPro" id="IPR001031">
    <property type="entry name" value="Thioesterase"/>
</dbReference>
<dbReference type="SUPFAM" id="SSF53474">
    <property type="entry name" value="alpha/beta-Hydrolases"/>
    <property type="match status" value="1"/>
</dbReference>